<proteinExistence type="predicted"/>
<reference evidence="1" key="1">
    <citation type="submission" date="2021-05" db="EMBL/GenBank/DDBJ databases">
        <title>Comparative genomics of three Colletotrichum scovillei strains and genetic complementation revealed genes involved fungal growth and virulence on chili pepper.</title>
        <authorList>
            <person name="Hsieh D.-K."/>
            <person name="Chuang S.-C."/>
            <person name="Chen C.-Y."/>
            <person name="Chao Y.-T."/>
            <person name="Lu M.-Y.J."/>
            <person name="Lee M.-H."/>
            <person name="Shih M.-C."/>
        </authorList>
    </citation>
    <scope>NUCLEOTIDE SEQUENCE</scope>
    <source>
        <strain evidence="1">Coll-153</strain>
    </source>
</reference>
<keyword evidence="2" id="KW-1185">Reference proteome</keyword>
<evidence type="ECO:0000313" key="1">
    <source>
        <dbReference type="EMBL" id="KAG7051639.1"/>
    </source>
</evidence>
<organism evidence="1 2">
    <name type="scientific">Colletotrichum scovillei</name>
    <dbReference type="NCBI Taxonomy" id="1209932"/>
    <lineage>
        <taxon>Eukaryota</taxon>
        <taxon>Fungi</taxon>
        <taxon>Dikarya</taxon>
        <taxon>Ascomycota</taxon>
        <taxon>Pezizomycotina</taxon>
        <taxon>Sordariomycetes</taxon>
        <taxon>Hypocreomycetidae</taxon>
        <taxon>Glomerellales</taxon>
        <taxon>Glomerellaceae</taxon>
        <taxon>Colletotrichum</taxon>
        <taxon>Colletotrichum acutatum species complex</taxon>
    </lineage>
</organism>
<dbReference type="AlphaFoldDB" id="A0A9P7RA02"/>
<gene>
    <name evidence="1" type="ORF">JMJ77_002257</name>
</gene>
<comment type="caution">
    <text evidence="1">The sequence shown here is derived from an EMBL/GenBank/DDBJ whole genome shotgun (WGS) entry which is preliminary data.</text>
</comment>
<dbReference type="EMBL" id="JAESDN010000004">
    <property type="protein sequence ID" value="KAG7051639.1"/>
    <property type="molecule type" value="Genomic_DNA"/>
</dbReference>
<feature type="non-terminal residue" evidence="1">
    <location>
        <position position="57"/>
    </location>
</feature>
<protein>
    <submittedName>
        <fullName evidence="1">Uncharacterized protein</fullName>
    </submittedName>
</protein>
<accession>A0A9P7RA02</accession>
<name>A0A9P7RA02_9PEZI</name>
<evidence type="ECO:0000313" key="2">
    <source>
        <dbReference type="Proteomes" id="UP000699042"/>
    </source>
</evidence>
<sequence length="57" mass="6305">YAGSERYASTKEASCSGHYLHLLGFVSDEQPHCLVVLGLRSVKSQDPRLTTSNHDQD</sequence>
<dbReference type="Proteomes" id="UP000699042">
    <property type="component" value="Unassembled WGS sequence"/>
</dbReference>